<evidence type="ECO:0000256" key="8">
    <source>
        <dbReference type="ARBA" id="ARBA00022833"/>
    </source>
</evidence>
<evidence type="ECO:0000256" key="9">
    <source>
        <dbReference type="ARBA" id="ARBA00022989"/>
    </source>
</evidence>
<keyword evidence="10" id="KW-0482">Metalloprotease</keyword>
<dbReference type="Pfam" id="PF02163">
    <property type="entry name" value="Peptidase_M50"/>
    <property type="match status" value="2"/>
</dbReference>
<keyword evidence="5 12" id="KW-0812">Transmembrane</keyword>
<dbReference type="GO" id="GO:0046872">
    <property type="term" value="F:metal ion binding"/>
    <property type="evidence" value="ECO:0007669"/>
    <property type="project" value="UniProtKB-KW"/>
</dbReference>
<dbReference type="OrthoDB" id="166377at2"/>
<accession>A0A0J6CWK6</accession>
<dbReference type="CDD" id="cd06161">
    <property type="entry name" value="S2P-M50_SpoIVFB"/>
    <property type="match status" value="1"/>
</dbReference>
<dbReference type="PANTHER" id="PTHR39188:SF3">
    <property type="entry name" value="STAGE IV SPORULATION PROTEIN FB"/>
    <property type="match status" value="1"/>
</dbReference>
<dbReference type="GO" id="GO:0006508">
    <property type="term" value="P:proteolysis"/>
    <property type="evidence" value="ECO:0007669"/>
    <property type="project" value="UniProtKB-KW"/>
</dbReference>
<evidence type="ECO:0000256" key="6">
    <source>
        <dbReference type="ARBA" id="ARBA00022723"/>
    </source>
</evidence>
<evidence type="ECO:0000256" key="12">
    <source>
        <dbReference type="SAM" id="Phobius"/>
    </source>
</evidence>
<evidence type="ECO:0000256" key="7">
    <source>
        <dbReference type="ARBA" id="ARBA00022801"/>
    </source>
</evidence>
<dbReference type="PANTHER" id="PTHR39188">
    <property type="entry name" value="MEMBRANE-ASSOCIATED ZINC METALLOPROTEASE M50B"/>
    <property type="match status" value="1"/>
</dbReference>
<evidence type="ECO:0000256" key="2">
    <source>
        <dbReference type="ARBA" id="ARBA00004141"/>
    </source>
</evidence>
<keyword evidence="6" id="KW-0479">Metal-binding</keyword>
<evidence type="ECO:0000256" key="3">
    <source>
        <dbReference type="ARBA" id="ARBA00007931"/>
    </source>
</evidence>
<keyword evidence="4" id="KW-0645">Protease</keyword>
<dbReference type="PATRIC" id="fig|157733.3.peg.1468"/>
<sequence>MFRLITIHPLFWMTIGLSVLTGRFREMLLLFAVVLIHEVGHATAARYFGWRVNEIILLPFGGVAVVDEHGNRPLKEELIVILAGPVQHIWMMGIGTLFHYMGLWHDMYELFMLHNMMVLLFNLLPIWPLDGGKLLFLFYTSIYPFKAAHRAMLRSSLLFLLILVVLTVSIFPIHLNLWMVILFLCVAHFKEWKHHQYIYLRFLLERYSKKYDGANQVLTVMPEMKLNDILATFSRGRHYQIFIQNLNVKTDEQELLEAYFKKNQIGCAVGSLFL</sequence>
<evidence type="ECO:0000256" key="4">
    <source>
        <dbReference type="ARBA" id="ARBA00022670"/>
    </source>
</evidence>
<name>A0A0J6CWK6_9BACL</name>
<comment type="similarity">
    <text evidence="3">Belongs to the peptidase M50B family.</text>
</comment>
<protein>
    <recommendedName>
        <fullName evidence="13">Peptidase M50 domain-containing protein</fullName>
    </recommendedName>
</protein>
<evidence type="ECO:0000256" key="5">
    <source>
        <dbReference type="ARBA" id="ARBA00022692"/>
    </source>
</evidence>
<keyword evidence="11 12" id="KW-0472">Membrane</keyword>
<dbReference type="Proteomes" id="UP000035996">
    <property type="component" value="Unassembled WGS sequence"/>
</dbReference>
<gene>
    <name evidence="14" type="ORF">AB986_16885</name>
</gene>
<evidence type="ECO:0000256" key="11">
    <source>
        <dbReference type="ARBA" id="ARBA00023136"/>
    </source>
</evidence>
<keyword evidence="7" id="KW-0378">Hydrolase</keyword>
<dbReference type="STRING" id="157733.AB986_16885"/>
<evidence type="ECO:0000256" key="10">
    <source>
        <dbReference type="ARBA" id="ARBA00023049"/>
    </source>
</evidence>
<evidence type="ECO:0000313" key="15">
    <source>
        <dbReference type="Proteomes" id="UP000035996"/>
    </source>
</evidence>
<feature type="transmembrane region" description="Helical" evidence="12">
    <location>
        <begin position="78"/>
        <end position="98"/>
    </location>
</feature>
<keyword evidence="15" id="KW-1185">Reference proteome</keyword>
<dbReference type="RefSeq" id="WP_048312601.1">
    <property type="nucleotide sequence ID" value="NZ_CP119526.1"/>
</dbReference>
<proteinExistence type="inferred from homology"/>
<dbReference type="GO" id="GO:0016020">
    <property type="term" value="C:membrane"/>
    <property type="evidence" value="ECO:0007669"/>
    <property type="project" value="UniProtKB-SubCell"/>
</dbReference>
<comment type="subcellular location">
    <subcellularLocation>
        <location evidence="2">Membrane</location>
        <topology evidence="2">Multi-pass membrane protein</topology>
    </subcellularLocation>
</comment>
<dbReference type="GO" id="GO:0008237">
    <property type="term" value="F:metallopeptidase activity"/>
    <property type="evidence" value="ECO:0007669"/>
    <property type="project" value="UniProtKB-KW"/>
</dbReference>
<dbReference type="AlphaFoldDB" id="A0A0J6CWK6"/>
<evidence type="ECO:0000259" key="13">
    <source>
        <dbReference type="Pfam" id="PF02163"/>
    </source>
</evidence>
<evidence type="ECO:0000256" key="1">
    <source>
        <dbReference type="ARBA" id="ARBA00001947"/>
    </source>
</evidence>
<comment type="caution">
    <text evidence="14">The sequence shown here is derived from an EMBL/GenBank/DDBJ whole genome shotgun (WGS) entry which is preliminary data.</text>
</comment>
<organism evidence="14 15">
    <name type="scientific">Guptibacillus hwajinpoensis</name>
    <dbReference type="NCBI Taxonomy" id="208199"/>
    <lineage>
        <taxon>Bacteria</taxon>
        <taxon>Bacillati</taxon>
        <taxon>Bacillota</taxon>
        <taxon>Bacilli</taxon>
        <taxon>Bacillales</taxon>
        <taxon>Guptibacillaceae</taxon>
        <taxon>Guptibacillus</taxon>
    </lineage>
</organism>
<keyword evidence="8" id="KW-0862">Zinc</keyword>
<feature type="domain" description="Peptidase M50" evidence="13">
    <location>
        <begin position="104"/>
        <end position="163"/>
    </location>
</feature>
<feature type="domain" description="Peptidase M50" evidence="13">
    <location>
        <begin position="28"/>
        <end position="94"/>
    </location>
</feature>
<feature type="transmembrane region" description="Helical" evidence="12">
    <location>
        <begin position="110"/>
        <end position="129"/>
    </location>
</feature>
<feature type="transmembrane region" description="Helical" evidence="12">
    <location>
        <begin position="157"/>
        <end position="186"/>
    </location>
</feature>
<dbReference type="EMBL" id="LELK01000004">
    <property type="protein sequence ID" value="KMM37518.1"/>
    <property type="molecule type" value="Genomic_DNA"/>
</dbReference>
<reference evidence="14" key="1">
    <citation type="submission" date="2015-06" db="EMBL/GenBank/DDBJ databases">
        <authorList>
            <person name="Liu B."/>
            <person name="Wang J."/>
            <person name="Zhu Y."/>
            <person name="Liu G."/>
            <person name="Chen Q."/>
            <person name="Zheng C."/>
            <person name="Che J."/>
            <person name="Ge C."/>
            <person name="Shi H."/>
            <person name="Pan Z."/>
            <person name="Liu X."/>
        </authorList>
    </citation>
    <scope>NUCLEOTIDE SEQUENCE [LARGE SCALE GENOMIC DNA]</scope>
    <source>
        <strain evidence="14">DSM 16346</strain>
    </source>
</reference>
<keyword evidence="9 12" id="KW-1133">Transmembrane helix</keyword>
<comment type="cofactor">
    <cofactor evidence="1">
        <name>Zn(2+)</name>
        <dbReference type="ChEBI" id="CHEBI:29105"/>
    </cofactor>
</comment>
<evidence type="ECO:0000313" key="14">
    <source>
        <dbReference type="EMBL" id="KMM37518.1"/>
    </source>
</evidence>
<dbReference type="InterPro" id="IPR008915">
    <property type="entry name" value="Peptidase_M50"/>
</dbReference>